<dbReference type="PANTHER" id="PTHR30354:SF7">
    <property type="entry name" value="BLL7963 PROTEIN"/>
    <property type="match status" value="1"/>
</dbReference>
<accession>A0A378NVH6</accession>
<feature type="transmembrane region" description="Helical" evidence="1">
    <location>
        <begin position="283"/>
        <end position="302"/>
    </location>
</feature>
<keyword evidence="1" id="KW-1133">Transmembrane helix</keyword>
<dbReference type="PANTHER" id="PTHR30354">
    <property type="entry name" value="GNT FAMILY GLUCONATE TRANSPORTER"/>
    <property type="match status" value="1"/>
</dbReference>
<evidence type="ECO:0000313" key="3">
    <source>
        <dbReference type="Proteomes" id="UP000255234"/>
    </source>
</evidence>
<feature type="transmembrane region" description="Helical" evidence="1">
    <location>
        <begin position="363"/>
        <end position="386"/>
    </location>
</feature>
<keyword evidence="1" id="KW-0812">Transmembrane</keyword>
<sequence>MDLAIIFISLLLLMFFAYRGFSLIFIAPIFAVLAAITSDYTSMPVYSELYMTKAAEYIKSYYPVFLLGAVFAKIMEEGGLAASVAAKIVSVLGKERAILAVLLGCGVLTYGGLSVFVVAFVMYPFAAILFKQADIPKRLLPAILWMGIFTYSMVSLPGTPQIQNIIPAAVFGTTTWAGIGQGLLASILFFIIAYVWISYRSKSLKAKGEGYGKHTLNEPENNNDELPDWRLSSIPLLMVIIINLYVSNPFNWSWAFHWDQNSLLAFAPLKLSLIASSVAKVQAIWSINVALLISSIVAAYIGRKKLRRLGGVIHPINTGAIGSTSAVLNVASGYAFGCVIAALPAFAMIKSALLGLSFGDGPLFSSIITTNIMVGITGSSSAGLMITVGTFGQEWLTWAQQIGMSPEVLHRIICIASEGFDTVPHAGALVTLMAVCGLTHKESYYDIFVLTLLKFSVAFICLIAYMLFGLA</sequence>
<evidence type="ECO:0000256" key="1">
    <source>
        <dbReference type="SAM" id="Phobius"/>
    </source>
</evidence>
<feature type="transmembrane region" description="Helical" evidence="1">
    <location>
        <begin position="138"/>
        <end position="156"/>
    </location>
</feature>
<feature type="transmembrane region" description="Helical" evidence="1">
    <location>
        <begin position="97"/>
        <end position="126"/>
    </location>
</feature>
<feature type="transmembrane region" description="Helical" evidence="1">
    <location>
        <begin position="229"/>
        <end position="246"/>
    </location>
</feature>
<reference evidence="2 3" key="1">
    <citation type="submission" date="2018-06" db="EMBL/GenBank/DDBJ databases">
        <authorList>
            <consortium name="Pathogen Informatics"/>
            <person name="Doyle S."/>
        </authorList>
    </citation>
    <scope>NUCLEOTIDE SEQUENCE [LARGE SCALE GENOMIC DNA]</scope>
    <source>
        <strain evidence="2 3">NCTC10571</strain>
    </source>
</reference>
<feature type="transmembrane region" description="Helical" evidence="1">
    <location>
        <begin position="176"/>
        <end position="197"/>
    </location>
</feature>
<name>A0A378NVH6_9FIRM</name>
<evidence type="ECO:0000313" key="2">
    <source>
        <dbReference type="EMBL" id="STY69958.1"/>
    </source>
</evidence>
<dbReference type="GO" id="GO:0015128">
    <property type="term" value="F:gluconate transmembrane transporter activity"/>
    <property type="evidence" value="ECO:0007669"/>
    <property type="project" value="InterPro"/>
</dbReference>
<dbReference type="InterPro" id="IPR003474">
    <property type="entry name" value="Glcn_transporter"/>
</dbReference>
<keyword evidence="1" id="KW-0472">Membrane</keyword>
<feature type="transmembrane region" description="Helical" evidence="1">
    <location>
        <begin position="334"/>
        <end position="356"/>
    </location>
</feature>
<protein>
    <submittedName>
        <fullName evidence="2">H+/gluconate symporter and related permeases</fullName>
    </submittedName>
</protein>
<dbReference type="AlphaFoldDB" id="A0A378NVH6"/>
<feature type="transmembrane region" description="Helical" evidence="1">
    <location>
        <begin position="447"/>
        <end position="468"/>
    </location>
</feature>
<dbReference type="RefSeq" id="WP_115150785.1">
    <property type="nucleotide sequence ID" value="NZ_UGPP01000001.1"/>
</dbReference>
<dbReference type="GO" id="GO:0005886">
    <property type="term" value="C:plasma membrane"/>
    <property type="evidence" value="ECO:0007669"/>
    <property type="project" value="TreeGrafter"/>
</dbReference>
<dbReference type="EMBL" id="UGPP01000001">
    <property type="protein sequence ID" value="STY69958.1"/>
    <property type="molecule type" value="Genomic_DNA"/>
</dbReference>
<dbReference type="Proteomes" id="UP000255234">
    <property type="component" value="Unassembled WGS sequence"/>
</dbReference>
<organism evidence="2 3">
    <name type="scientific">Megamonas hypermegale</name>
    <dbReference type="NCBI Taxonomy" id="158847"/>
    <lineage>
        <taxon>Bacteria</taxon>
        <taxon>Bacillati</taxon>
        <taxon>Bacillota</taxon>
        <taxon>Negativicutes</taxon>
        <taxon>Selenomonadales</taxon>
        <taxon>Selenomonadaceae</taxon>
        <taxon>Megamonas</taxon>
    </lineage>
</organism>
<proteinExistence type="predicted"/>
<gene>
    <name evidence="2" type="ORF">NCTC10571_00038</name>
</gene>